<dbReference type="SUPFAM" id="SSF54001">
    <property type="entry name" value="Cysteine proteinases"/>
    <property type="match status" value="1"/>
</dbReference>
<gene>
    <name evidence="6" type="ORF">CEPIT_LOCUS29059</name>
</gene>
<dbReference type="PROSITE" id="PS50600">
    <property type="entry name" value="ULP_PROTEASE"/>
    <property type="match status" value="1"/>
</dbReference>
<dbReference type="InterPro" id="IPR003653">
    <property type="entry name" value="Peptidase_C48_C"/>
</dbReference>
<feature type="compositionally biased region" description="Basic and acidic residues" evidence="4">
    <location>
        <begin position="529"/>
        <end position="548"/>
    </location>
</feature>
<evidence type="ECO:0000259" key="5">
    <source>
        <dbReference type="PROSITE" id="PS50600"/>
    </source>
</evidence>
<feature type="compositionally biased region" description="Basic and acidic residues" evidence="4">
    <location>
        <begin position="588"/>
        <end position="604"/>
    </location>
</feature>
<keyword evidence="2" id="KW-0645">Protease</keyword>
<keyword evidence="7" id="KW-1185">Reference proteome</keyword>
<feature type="compositionally biased region" description="Basic residues" evidence="4">
    <location>
        <begin position="382"/>
        <end position="393"/>
    </location>
</feature>
<feature type="compositionally biased region" description="Acidic residues" evidence="4">
    <location>
        <begin position="605"/>
        <end position="621"/>
    </location>
</feature>
<protein>
    <recommendedName>
        <fullName evidence="5">Ubiquitin-like protease family profile domain-containing protein</fullName>
    </recommendedName>
</protein>
<feature type="compositionally biased region" description="Basic residues" evidence="4">
    <location>
        <begin position="743"/>
        <end position="753"/>
    </location>
</feature>
<feature type="domain" description="Ubiquitin-like protease family profile" evidence="5">
    <location>
        <begin position="824"/>
        <end position="1021"/>
    </location>
</feature>
<feature type="compositionally biased region" description="Acidic residues" evidence="4">
    <location>
        <begin position="423"/>
        <end position="443"/>
    </location>
</feature>
<dbReference type="Pfam" id="PF09331">
    <property type="entry name" value="DUF1985"/>
    <property type="match status" value="1"/>
</dbReference>
<accession>A0AAV0EZ20</accession>
<evidence type="ECO:0000313" key="7">
    <source>
        <dbReference type="Proteomes" id="UP001152523"/>
    </source>
</evidence>
<evidence type="ECO:0000313" key="6">
    <source>
        <dbReference type="EMBL" id="CAH9128401.1"/>
    </source>
</evidence>
<dbReference type="InterPro" id="IPR015410">
    <property type="entry name" value="DUF1985"/>
</dbReference>
<comment type="caution">
    <text evidence="6">The sequence shown here is derived from an EMBL/GenBank/DDBJ whole genome shotgun (WGS) entry which is preliminary data.</text>
</comment>
<evidence type="ECO:0000256" key="4">
    <source>
        <dbReference type="SAM" id="MobiDB-lite"/>
    </source>
</evidence>
<keyword evidence="3" id="KW-0378">Hydrolase</keyword>
<dbReference type="PANTHER" id="PTHR48449:SF1">
    <property type="entry name" value="DUF1985 DOMAIN-CONTAINING PROTEIN"/>
    <property type="match status" value="1"/>
</dbReference>
<dbReference type="InterPro" id="IPR038765">
    <property type="entry name" value="Papain-like_cys_pep_sf"/>
</dbReference>
<proteinExistence type="inferred from homology"/>
<dbReference type="AlphaFoldDB" id="A0AAV0EZ20"/>
<comment type="similarity">
    <text evidence="1">Belongs to the peptidase C48 family.</text>
</comment>
<evidence type="ECO:0000256" key="1">
    <source>
        <dbReference type="ARBA" id="ARBA00005234"/>
    </source>
</evidence>
<feature type="region of interest" description="Disordered" evidence="4">
    <location>
        <begin position="730"/>
        <end position="756"/>
    </location>
</feature>
<dbReference type="Gene3D" id="3.40.395.10">
    <property type="entry name" value="Adenoviral Proteinase, Chain A"/>
    <property type="match status" value="1"/>
</dbReference>
<feature type="compositionally biased region" description="Basic and acidic residues" evidence="4">
    <location>
        <begin position="622"/>
        <end position="637"/>
    </location>
</feature>
<evidence type="ECO:0000256" key="2">
    <source>
        <dbReference type="ARBA" id="ARBA00022670"/>
    </source>
</evidence>
<dbReference type="GO" id="GO:0006508">
    <property type="term" value="P:proteolysis"/>
    <property type="evidence" value="ECO:0007669"/>
    <property type="project" value="UniProtKB-KW"/>
</dbReference>
<dbReference type="Proteomes" id="UP001152523">
    <property type="component" value="Unassembled WGS sequence"/>
</dbReference>
<name>A0AAV0EZ20_9ASTE</name>
<dbReference type="GO" id="GO:0008234">
    <property type="term" value="F:cysteine-type peptidase activity"/>
    <property type="evidence" value="ECO:0007669"/>
    <property type="project" value="InterPro"/>
</dbReference>
<feature type="region of interest" description="Disordered" evidence="4">
    <location>
        <begin position="506"/>
        <end position="669"/>
    </location>
</feature>
<feature type="region of interest" description="Disordered" evidence="4">
    <location>
        <begin position="362"/>
        <end position="446"/>
    </location>
</feature>
<organism evidence="6 7">
    <name type="scientific">Cuscuta epithymum</name>
    <dbReference type="NCBI Taxonomy" id="186058"/>
    <lineage>
        <taxon>Eukaryota</taxon>
        <taxon>Viridiplantae</taxon>
        <taxon>Streptophyta</taxon>
        <taxon>Embryophyta</taxon>
        <taxon>Tracheophyta</taxon>
        <taxon>Spermatophyta</taxon>
        <taxon>Magnoliopsida</taxon>
        <taxon>eudicotyledons</taxon>
        <taxon>Gunneridae</taxon>
        <taxon>Pentapetalae</taxon>
        <taxon>asterids</taxon>
        <taxon>lamiids</taxon>
        <taxon>Solanales</taxon>
        <taxon>Convolvulaceae</taxon>
        <taxon>Cuscuteae</taxon>
        <taxon>Cuscuta</taxon>
        <taxon>Cuscuta subgen. Cuscuta</taxon>
    </lineage>
</organism>
<evidence type="ECO:0000256" key="3">
    <source>
        <dbReference type="ARBA" id="ARBA00022801"/>
    </source>
</evidence>
<sequence>MEASDFQNDDEKEDSDFELDTRSSLEIRINSKTTMTRYFKRNMLAKLDDMRVNSFCNLLKVMERVRQILNQEEIADFRTTVFGWLIDFDNISYVSGQLQLAFVANYVRYVNGLVDQNAMRFHIKKSVVSFTKQDLAIVTGLKLSGVKPVMSEKPTGDIWTRYLGGKTLVTRNDILKVLNKYKSTNEGTMRYDGVKLALLYVLSHGFLGNQTARPMEAYYLNLVDNLEDFKAYPWGEVVWNELRSYMKQSCEALENCTGTRVTFPGCMIALQVWAFETFPSLSKAGLCKVIEGREDIMPRTLKWAFHKKPSLEVFCELIFYNEKFEWTEIVPMEQELALIQEANIGDGQNLRNDNIYGGRVETEEGVQRKNGNGVPKAQKTVQRGRKKKPKRLTKTVESGRGNKEIAEQGTSKKRKKGAKEKDSDEDSDYKGEETEDNMDDSDVEAGGNKMIRAMRKQMSRTAKVMNDVKEMKKVQKKQAVMLAKIFRIVNDLSAYVVNKQEGGMPRHVENVVEEENIPQKDEREEECQKDEGNDKSTENIEKEKKTENSEDEKSETEKMNASEELNAGGNVDEIGSDMPNFNIFGFESQKESEEGNQEKLRPENDIEDDTEMEEHGEENETEDCKKEEEKIGEKEQEASTEVEEQREEIQTEVNNQEGQKGVVNDEKQMTNDATSYDMWGMGSQENSQFVKELCNSVDLIEKEALLRKSEGKPPTNIPTVLREKRIAKSPTRYTPAGQTADAKRRRKEKAKKRTHEEFLPPSRKIYGPFSEDPTDTPPADQMQRLANFLSIGMLKYRKKAEKDRRYRADEENMHGIPMLLDIMKIESKTWLYNLYSNEQWLNDQHMEVGMYYLSVKRLQYKLKQQYATNRAFFIQILRREHEKILKGQGTVHEAADDDEIMHSVQGSTSKFALHWCDCQFVYFPLNTGQHWVLLVLDIKNRKVRVYNSSSRRGDSLKDIRPFIPCIKVLLPKIMDYYNVHANSGEEPMGGKELQIEAVESCPQQTNAGDCGMFVLKIAEFLIMDMELDGIDADEMPMFRQKMATELVMYSEKRMSEAKGVQMPKFIRE</sequence>
<reference evidence="6" key="1">
    <citation type="submission" date="2022-07" db="EMBL/GenBank/DDBJ databases">
        <authorList>
            <person name="Macas J."/>
            <person name="Novak P."/>
            <person name="Neumann P."/>
        </authorList>
    </citation>
    <scope>NUCLEOTIDE SEQUENCE</scope>
</reference>
<dbReference type="Pfam" id="PF02902">
    <property type="entry name" value="Peptidase_C48"/>
    <property type="match status" value="1"/>
</dbReference>
<dbReference type="EMBL" id="CAMAPF010000949">
    <property type="protein sequence ID" value="CAH9128401.1"/>
    <property type="molecule type" value="Genomic_DNA"/>
</dbReference>
<dbReference type="PANTHER" id="PTHR48449">
    <property type="entry name" value="DUF1985 DOMAIN-CONTAINING PROTEIN"/>
    <property type="match status" value="1"/>
</dbReference>